<proteinExistence type="predicted"/>
<evidence type="ECO:0000313" key="1">
    <source>
        <dbReference type="EMBL" id="KAG9221534.1"/>
    </source>
</evidence>
<name>A0ACB7ITK5_PLECO</name>
<keyword evidence="2" id="KW-1185">Reference proteome</keyword>
<sequence>MDTDSTDSSLRRFCDAVRAKENWVHKVAKLGEKWAEEARLNDIPVSEGMDVSERVRDTLWELRAEAQRILKIDHEINLHSTRLPERLVDFDQIAQESDVLLRFAVMSQFGIRPPKLRDLAGIYVSDGLVPPCLHRELVSELNALATTEPKDFHPGTAGKVQDLIHPSLCPYIVDSSPVTPGVTPHSGAYSTMISTEEILVTHESIYAWIPSLFTVSEDGNDVSIDSYINGLGPRDQFPTLYRLLEKIFLFVLPHFEKTLKAELKSSKSGSVQRWEQRASKRAGTSLEDWNLLLEQQAKEKADLQAEEEARDEDVDAQMRNEWENWRTSDHALDKAAPLSPFAGMSLKVIVKAAKYVLQPGQDYQGTWHLEGMPHERIVASAIYYYDNNEWVRDQGLGFRRDFIVQLSNEEGDENHGPDYYESLMDYPSDSECDQLHISLGKLTTTYSEGSQPPMGPEDCWSLRLRLLDSVHTTPSQLCFFFVDDAEVEDGCLEYPGVSYTDLPNAPVLSTADVPWQARATNIPTLRILLPRVCKQVIGKTLPPELVELIVGEDVYGMSREQAEMHRRAFMDDRKAKVVDENEACVVLNNSKLQLISP</sequence>
<gene>
    <name evidence="1" type="ORF">CCMSSC00406_0009357</name>
</gene>
<accession>A0ACB7ITK5</accession>
<dbReference type="Proteomes" id="UP000824881">
    <property type="component" value="Unassembled WGS sequence"/>
</dbReference>
<evidence type="ECO:0000313" key="2">
    <source>
        <dbReference type="Proteomes" id="UP000824881"/>
    </source>
</evidence>
<dbReference type="EMBL" id="WQMT02000006">
    <property type="protein sequence ID" value="KAG9221534.1"/>
    <property type="molecule type" value="Genomic_DNA"/>
</dbReference>
<organism evidence="1 2">
    <name type="scientific">Pleurotus cornucopiae</name>
    <name type="common">Cornucopia mushroom</name>
    <dbReference type="NCBI Taxonomy" id="5321"/>
    <lineage>
        <taxon>Eukaryota</taxon>
        <taxon>Fungi</taxon>
        <taxon>Dikarya</taxon>
        <taxon>Basidiomycota</taxon>
        <taxon>Agaricomycotina</taxon>
        <taxon>Agaricomycetes</taxon>
        <taxon>Agaricomycetidae</taxon>
        <taxon>Agaricales</taxon>
        <taxon>Pleurotineae</taxon>
        <taxon>Pleurotaceae</taxon>
        <taxon>Pleurotus</taxon>
    </lineage>
</organism>
<reference evidence="1 2" key="1">
    <citation type="journal article" date="2021" name="Appl. Environ. Microbiol.">
        <title>Genetic linkage and physical mapping for an oyster mushroom Pleurotus cornucopiae and QTL analysis for the trait cap color.</title>
        <authorList>
            <person name="Zhang Y."/>
            <person name="Gao W."/>
            <person name="Sonnenberg A."/>
            <person name="Chen Q."/>
            <person name="Zhang J."/>
            <person name="Huang C."/>
        </authorList>
    </citation>
    <scope>NUCLEOTIDE SEQUENCE [LARGE SCALE GENOMIC DNA]</scope>
    <source>
        <strain evidence="1">CCMSSC00406</strain>
    </source>
</reference>
<protein>
    <submittedName>
        <fullName evidence="1">Uncharacterized protein</fullName>
    </submittedName>
</protein>
<comment type="caution">
    <text evidence="1">The sequence shown here is derived from an EMBL/GenBank/DDBJ whole genome shotgun (WGS) entry which is preliminary data.</text>
</comment>